<dbReference type="EMBL" id="CP043420">
    <property type="protein sequence ID" value="QEL10851.1"/>
    <property type="molecule type" value="Genomic_DNA"/>
</dbReference>
<reference evidence="3 4" key="1">
    <citation type="submission" date="2019-08" db="EMBL/GenBank/DDBJ databases">
        <title>Complete genome sequence of Kushneria sp. YCWA18, a halophilic phosphate-solubilizing bacterium isolated from Daqiao saltern in China.</title>
        <authorList>
            <person name="Du G.-X."/>
            <person name="Qu L.-Y."/>
        </authorList>
    </citation>
    <scope>NUCLEOTIDE SEQUENCE [LARGE SCALE GENOMIC DNA]</scope>
    <source>
        <strain evidence="3 4">YCWA18</strain>
    </source>
</reference>
<accession>A0A1S1NZ89</accession>
<dbReference type="KEGG" id="kuy:FY550_06745"/>
<evidence type="ECO:0000256" key="1">
    <source>
        <dbReference type="SAM" id="MobiDB-lite"/>
    </source>
</evidence>
<evidence type="ECO:0000313" key="4">
    <source>
        <dbReference type="Proteomes" id="UP000322553"/>
    </source>
</evidence>
<protein>
    <recommendedName>
        <fullName evidence="2">DnaT DNA-binding domain-containing protein</fullName>
    </recommendedName>
</protein>
<dbReference type="InterPro" id="IPR036390">
    <property type="entry name" value="WH_DNA-bd_sf"/>
</dbReference>
<dbReference type="Pfam" id="PF17948">
    <property type="entry name" value="DnaT"/>
    <property type="match status" value="1"/>
</dbReference>
<dbReference type="Gene3D" id="1.10.8.1180">
    <property type="match status" value="1"/>
</dbReference>
<dbReference type="InterPro" id="IPR036388">
    <property type="entry name" value="WH-like_DNA-bd_sf"/>
</dbReference>
<dbReference type="SUPFAM" id="SSF46785">
    <property type="entry name" value="Winged helix' DNA-binding domain"/>
    <property type="match status" value="1"/>
</dbReference>
<dbReference type="Pfam" id="PF13730">
    <property type="entry name" value="HTH_36"/>
    <property type="match status" value="1"/>
</dbReference>
<dbReference type="AlphaFoldDB" id="A0A1S1NZ89"/>
<evidence type="ECO:0000313" key="3">
    <source>
        <dbReference type="EMBL" id="QEL10851.1"/>
    </source>
</evidence>
<feature type="compositionally biased region" description="Low complexity" evidence="1">
    <location>
        <begin position="142"/>
        <end position="155"/>
    </location>
</feature>
<dbReference type="Proteomes" id="UP000322553">
    <property type="component" value="Chromosome"/>
</dbReference>
<evidence type="ECO:0000259" key="2">
    <source>
        <dbReference type="Pfam" id="PF17948"/>
    </source>
</evidence>
<feature type="compositionally biased region" description="Polar residues" evidence="1">
    <location>
        <begin position="250"/>
        <end position="263"/>
    </location>
</feature>
<keyword evidence="4" id="KW-1185">Reference proteome</keyword>
<sequence>MSNERAFRGVWIPAEIWLSRELSLQEKVMLVEIDSLQHPDRGCFKSNSKLAEFFGLSASRVSEIISSLARKGFISIKTIRDGKRIVERRIYMADPFEKPNGGTRNPEEGIQDSEGGIRNPEEGYSGSQEERGSGFRGSVENSLSDASAADADQSGSADIFDRAQQLDDSGDQLTTGARQFRMTLDWQPDSALWQAECQRRGLSSDTGYSASELADFTAHHTDTGRRYGNHAWTSKFVRWVQENRKRESARQSQKPANNQTSGGSHAPRSQRPRQYQSAAEARRAAESGGQPVGETFDGDWAPGHG</sequence>
<feature type="domain" description="DnaT DNA-binding" evidence="2">
    <location>
        <begin position="180"/>
        <end position="251"/>
    </location>
</feature>
<name>A0A1S1NZ89_9GAMM</name>
<dbReference type="Gene3D" id="1.10.10.10">
    <property type="entry name" value="Winged helix-like DNA-binding domain superfamily/Winged helix DNA-binding domain"/>
    <property type="match status" value="1"/>
</dbReference>
<feature type="region of interest" description="Disordered" evidence="1">
    <location>
        <begin position="242"/>
        <end position="305"/>
    </location>
</feature>
<dbReference type="InterPro" id="IPR040480">
    <property type="entry name" value="DnaT_DNA_bind"/>
</dbReference>
<dbReference type="RefSeq" id="WP_070977044.1">
    <property type="nucleotide sequence ID" value="NZ_CP043420.1"/>
</dbReference>
<dbReference type="OrthoDB" id="82456at2"/>
<gene>
    <name evidence="3" type="ORF">FY550_06745</name>
</gene>
<feature type="region of interest" description="Disordered" evidence="1">
    <location>
        <begin position="95"/>
        <end position="155"/>
    </location>
</feature>
<proteinExistence type="predicted"/>
<organism evidence="3 4">
    <name type="scientific">Kushneria phosphatilytica</name>
    <dbReference type="NCBI Taxonomy" id="657387"/>
    <lineage>
        <taxon>Bacteria</taxon>
        <taxon>Pseudomonadati</taxon>
        <taxon>Pseudomonadota</taxon>
        <taxon>Gammaproteobacteria</taxon>
        <taxon>Oceanospirillales</taxon>
        <taxon>Halomonadaceae</taxon>
        <taxon>Kushneria</taxon>
    </lineage>
</organism>
<dbReference type="STRING" id="657387.BH688_02980"/>